<keyword evidence="4" id="KW-1185">Reference proteome</keyword>
<name>A0A1I4GT07_9HYPH</name>
<dbReference type="InterPro" id="IPR029032">
    <property type="entry name" value="AhpD-like"/>
</dbReference>
<dbReference type="InterPro" id="IPR029058">
    <property type="entry name" value="AB_hydrolase_fold"/>
</dbReference>
<dbReference type="Gene3D" id="3.40.50.1820">
    <property type="entry name" value="alpha/beta hydrolase"/>
    <property type="match status" value="1"/>
</dbReference>
<evidence type="ECO:0000313" key="3">
    <source>
        <dbReference type="EMBL" id="SFL33105.1"/>
    </source>
</evidence>
<reference evidence="4" key="1">
    <citation type="submission" date="2016-10" db="EMBL/GenBank/DDBJ databases">
        <authorList>
            <person name="Varghese N."/>
            <person name="Submissions S."/>
        </authorList>
    </citation>
    <scope>NUCLEOTIDE SEQUENCE [LARGE SCALE GENOMIC DNA]</scope>
    <source>
        <strain evidence="4">BL36</strain>
    </source>
</reference>
<dbReference type="EMBL" id="FOTK01000003">
    <property type="protein sequence ID" value="SFL33105.1"/>
    <property type="molecule type" value="Genomic_DNA"/>
</dbReference>
<dbReference type="OrthoDB" id="9793083at2"/>
<dbReference type="GO" id="GO:0051920">
    <property type="term" value="F:peroxiredoxin activity"/>
    <property type="evidence" value="ECO:0007669"/>
    <property type="project" value="InterPro"/>
</dbReference>
<dbReference type="STRING" id="582667.SAMN05192568_1003218"/>
<organism evidence="3 4">
    <name type="scientific">Methylobacterium pseudosasicola</name>
    <dbReference type="NCBI Taxonomy" id="582667"/>
    <lineage>
        <taxon>Bacteria</taxon>
        <taxon>Pseudomonadati</taxon>
        <taxon>Pseudomonadota</taxon>
        <taxon>Alphaproteobacteria</taxon>
        <taxon>Hyphomicrobiales</taxon>
        <taxon>Methylobacteriaceae</taxon>
        <taxon>Methylobacterium</taxon>
    </lineage>
</organism>
<evidence type="ECO:0000313" key="4">
    <source>
        <dbReference type="Proteomes" id="UP000199048"/>
    </source>
</evidence>
<dbReference type="AlphaFoldDB" id="A0A1I4GT07"/>
<evidence type="ECO:0000259" key="1">
    <source>
        <dbReference type="Pfam" id="PF02627"/>
    </source>
</evidence>
<evidence type="ECO:0000259" key="2">
    <source>
        <dbReference type="Pfam" id="PF12697"/>
    </source>
</evidence>
<dbReference type="SUPFAM" id="SSF69118">
    <property type="entry name" value="AhpD-like"/>
    <property type="match status" value="1"/>
</dbReference>
<dbReference type="InterPro" id="IPR050471">
    <property type="entry name" value="AB_hydrolase"/>
</dbReference>
<dbReference type="Pfam" id="PF12697">
    <property type="entry name" value="Abhydrolase_6"/>
    <property type="match status" value="1"/>
</dbReference>
<accession>A0A1I4GT07</accession>
<protein>
    <submittedName>
        <fullName evidence="3">3-oxoadipate enol-lactonase / 4-carboxymuconolactone decarboxylase</fullName>
    </submittedName>
</protein>
<feature type="domain" description="AB hydrolase-1" evidence="2">
    <location>
        <begin position="30"/>
        <end position="252"/>
    </location>
</feature>
<dbReference type="InterPro" id="IPR026968">
    <property type="entry name" value="PcaD/CatD"/>
</dbReference>
<feature type="domain" description="Carboxymuconolactone decarboxylase-like" evidence="1">
    <location>
        <begin position="303"/>
        <end position="384"/>
    </location>
</feature>
<dbReference type="Pfam" id="PF02627">
    <property type="entry name" value="CMD"/>
    <property type="match status" value="1"/>
</dbReference>
<sequence>MPLIPVNGLDIAYDLTGPSGAPVVAFSNSLGTTRAMWDGVAAALRGRYRVLRYDTRGHGASATSDAPAEIADLAGDLLGLLDGLGVDRAHLVGLSLGGMTVQALAAAAPDRVLSLTLMATAAYMPSEASWNERAATVRAQGTAAIVDATLGRWFTPGFAERAPTVVAPIREAFTACDRAGYAVACGAIGRMDLRPVLGRITAPTLVIAGRDDPATPPAMAEEICAGIPQAELVLIPRAAHLLAVEYPEAAAAHLLGFLDRHQGATASAGAVPFDTGLANRKAVLGESHVERSLANAGAFAGPWQDFITRTAWGEVWGDPRLPWKTRSLVTLALMVALGHEEEFKLHIRPALANGVDLEELQALLLQIAIYAGVPAANGAFRWVRDTLGTDARDVPTT</sequence>
<dbReference type="PANTHER" id="PTHR43433">
    <property type="entry name" value="HYDROLASE, ALPHA/BETA FOLD FAMILY PROTEIN"/>
    <property type="match status" value="1"/>
</dbReference>
<dbReference type="RefSeq" id="WP_092037713.1">
    <property type="nucleotide sequence ID" value="NZ_FOTK01000003.1"/>
</dbReference>
<dbReference type="PRINTS" id="PR00111">
    <property type="entry name" value="ABHYDROLASE"/>
</dbReference>
<dbReference type="PANTHER" id="PTHR43433:SF5">
    <property type="entry name" value="AB HYDROLASE-1 DOMAIN-CONTAINING PROTEIN"/>
    <property type="match status" value="1"/>
</dbReference>
<dbReference type="NCBIfam" id="TIGR02427">
    <property type="entry name" value="protocat_pcaD"/>
    <property type="match status" value="1"/>
</dbReference>
<proteinExistence type="predicted"/>
<gene>
    <name evidence="3" type="ORF">SAMN05192568_1003218</name>
</gene>
<dbReference type="InterPro" id="IPR003779">
    <property type="entry name" value="CMD-like"/>
</dbReference>
<dbReference type="SUPFAM" id="SSF53474">
    <property type="entry name" value="alpha/beta-Hydrolases"/>
    <property type="match status" value="1"/>
</dbReference>
<dbReference type="Gene3D" id="1.20.1290.10">
    <property type="entry name" value="AhpD-like"/>
    <property type="match status" value="1"/>
</dbReference>
<dbReference type="InterPro" id="IPR000073">
    <property type="entry name" value="AB_hydrolase_1"/>
</dbReference>
<dbReference type="GO" id="GO:0042952">
    <property type="term" value="P:beta-ketoadipate pathway"/>
    <property type="evidence" value="ECO:0007669"/>
    <property type="project" value="InterPro"/>
</dbReference>
<dbReference type="Proteomes" id="UP000199048">
    <property type="component" value="Unassembled WGS sequence"/>
</dbReference>
<dbReference type="GO" id="GO:0047570">
    <property type="term" value="F:3-oxoadipate enol-lactonase activity"/>
    <property type="evidence" value="ECO:0007669"/>
    <property type="project" value="InterPro"/>
</dbReference>